<protein>
    <submittedName>
        <fullName evidence="1">Uncharacterized protein</fullName>
    </submittedName>
</protein>
<comment type="caution">
    <text evidence="1">The sequence shown here is derived from an EMBL/GenBank/DDBJ whole genome shotgun (WGS) entry which is preliminary data.</text>
</comment>
<accession>A0A5C6LNI7</accession>
<dbReference type="AlphaFoldDB" id="A0A5C6LNI7"/>
<gene>
    <name evidence="1" type="ORF">FEF09_29270</name>
</gene>
<dbReference type="Proteomes" id="UP000318815">
    <property type="component" value="Unassembled WGS sequence"/>
</dbReference>
<proteinExistence type="predicted"/>
<dbReference type="EMBL" id="VOHS01000080">
    <property type="protein sequence ID" value="TWV90755.1"/>
    <property type="molecule type" value="Genomic_DNA"/>
</dbReference>
<dbReference type="OrthoDB" id="5382295at2"/>
<evidence type="ECO:0000313" key="1">
    <source>
        <dbReference type="EMBL" id="TWV90755.1"/>
    </source>
</evidence>
<evidence type="ECO:0000313" key="2">
    <source>
        <dbReference type="Proteomes" id="UP000318815"/>
    </source>
</evidence>
<sequence>MKYILTSLLLLLVHQTFPNPLSLLSERYLETGEHFLVRTLGQSQSADIEGLFLYFKRWTMKVAEYLDLSSRNNLLTYTATVVRQNGGKSVSFKQTKIGDELVFENPTHDFPKKLVYKRISIAK</sequence>
<dbReference type="RefSeq" id="WP_146308359.1">
    <property type="nucleotide sequence ID" value="NZ_VOHS01000080.1"/>
</dbReference>
<organism evidence="1 2">
    <name type="scientific">Chitinophaga pinensis</name>
    <dbReference type="NCBI Taxonomy" id="79329"/>
    <lineage>
        <taxon>Bacteria</taxon>
        <taxon>Pseudomonadati</taxon>
        <taxon>Bacteroidota</taxon>
        <taxon>Chitinophagia</taxon>
        <taxon>Chitinophagales</taxon>
        <taxon>Chitinophagaceae</taxon>
        <taxon>Chitinophaga</taxon>
    </lineage>
</organism>
<name>A0A5C6LNI7_9BACT</name>
<keyword evidence="2" id="KW-1185">Reference proteome</keyword>
<reference evidence="1 2" key="1">
    <citation type="submission" date="2019-08" db="EMBL/GenBank/DDBJ databases">
        <title>Whole genome sequencing of chitin degrading bacteria Chitinophaga pinensis YS16.</title>
        <authorList>
            <person name="Singh R.P."/>
            <person name="Manchanda G."/>
            <person name="Maurya I.K."/>
            <person name="Joshi N.K."/>
            <person name="Srivastava A.K."/>
        </authorList>
    </citation>
    <scope>NUCLEOTIDE SEQUENCE [LARGE SCALE GENOMIC DNA]</scope>
    <source>
        <strain evidence="1 2">YS-16</strain>
    </source>
</reference>